<dbReference type="InterPro" id="IPR000792">
    <property type="entry name" value="Tscrpt_reg_LuxR_C"/>
</dbReference>
<protein>
    <submittedName>
        <fullName evidence="5">DNA-binding response regulator</fullName>
    </submittedName>
</protein>
<evidence type="ECO:0000256" key="2">
    <source>
        <dbReference type="ARBA" id="ARBA00023125"/>
    </source>
</evidence>
<evidence type="ECO:0000259" key="4">
    <source>
        <dbReference type="PROSITE" id="PS50043"/>
    </source>
</evidence>
<name>A0A3M2LN55_9ACTN</name>
<dbReference type="Pfam" id="PF00196">
    <property type="entry name" value="GerE"/>
    <property type="match status" value="1"/>
</dbReference>
<dbReference type="InterPro" id="IPR039420">
    <property type="entry name" value="WalR-like"/>
</dbReference>
<dbReference type="PROSITE" id="PS50043">
    <property type="entry name" value="HTH_LUXR_2"/>
    <property type="match status" value="1"/>
</dbReference>
<dbReference type="GO" id="GO:0006355">
    <property type="term" value="P:regulation of DNA-templated transcription"/>
    <property type="evidence" value="ECO:0007669"/>
    <property type="project" value="InterPro"/>
</dbReference>
<dbReference type="PRINTS" id="PR00038">
    <property type="entry name" value="HTHLUXR"/>
</dbReference>
<dbReference type="Proteomes" id="UP000282674">
    <property type="component" value="Unassembled WGS sequence"/>
</dbReference>
<proteinExistence type="predicted"/>
<dbReference type="PANTHER" id="PTHR43214">
    <property type="entry name" value="TWO-COMPONENT RESPONSE REGULATOR"/>
    <property type="match status" value="1"/>
</dbReference>
<keyword evidence="6" id="KW-1185">Reference proteome</keyword>
<feature type="domain" description="HTH luxR-type" evidence="4">
    <location>
        <begin position="163"/>
        <end position="228"/>
    </location>
</feature>
<accession>A0A3M2LN55</accession>
<dbReference type="SMART" id="SM00421">
    <property type="entry name" value="HTH_LUXR"/>
    <property type="match status" value="1"/>
</dbReference>
<dbReference type="SUPFAM" id="SSF46894">
    <property type="entry name" value="C-terminal effector domain of the bipartite response regulators"/>
    <property type="match status" value="1"/>
</dbReference>
<evidence type="ECO:0000256" key="3">
    <source>
        <dbReference type="ARBA" id="ARBA00023163"/>
    </source>
</evidence>
<evidence type="ECO:0000313" key="6">
    <source>
        <dbReference type="Proteomes" id="UP000282674"/>
    </source>
</evidence>
<evidence type="ECO:0000256" key="1">
    <source>
        <dbReference type="ARBA" id="ARBA00023015"/>
    </source>
</evidence>
<dbReference type="GO" id="GO:0003677">
    <property type="term" value="F:DNA binding"/>
    <property type="evidence" value="ECO:0007669"/>
    <property type="project" value="UniProtKB-KW"/>
</dbReference>
<dbReference type="PANTHER" id="PTHR43214:SF24">
    <property type="entry name" value="TRANSCRIPTIONAL REGULATORY PROTEIN NARL-RELATED"/>
    <property type="match status" value="1"/>
</dbReference>
<evidence type="ECO:0000313" key="5">
    <source>
        <dbReference type="EMBL" id="RMI38566.1"/>
    </source>
</evidence>
<keyword evidence="3" id="KW-0804">Transcription</keyword>
<reference evidence="5 6" key="1">
    <citation type="submission" date="2018-10" db="EMBL/GenBank/DDBJ databases">
        <title>Isolation from soil.</title>
        <authorList>
            <person name="Hu J."/>
        </authorList>
    </citation>
    <scope>NUCLEOTIDE SEQUENCE [LARGE SCALE GENOMIC DNA]</scope>
    <source>
        <strain evidence="5 6">NEAU-Ht49</strain>
    </source>
</reference>
<keyword evidence="2 5" id="KW-0238">DNA-binding</keyword>
<organism evidence="5 6">
    <name type="scientific">Actinomadura harenae</name>
    <dbReference type="NCBI Taxonomy" id="2483351"/>
    <lineage>
        <taxon>Bacteria</taxon>
        <taxon>Bacillati</taxon>
        <taxon>Actinomycetota</taxon>
        <taxon>Actinomycetes</taxon>
        <taxon>Streptosporangiales</taxon>
        <taxon>Thermomonosporaceae</taxon>
        <taxon>Actinomadura</taxon>
    </lineage>
</organism>
<dbReference type="CDD" id="cd06170">
    <property type="entry name" value="LuxR_C_like"/>
    <property type="match status" value="1"/>
</dbReference>
<gene>
    <name evidence="5" type="ORF">EBO15_32455</name>
</gene>
<keyword evidence="1" id="KW-0805">Transcription regulation</keyword>
<comment type="caution">
    <text evidence="5">The sequence shown here is derived from an EMBL/GenBank/DDBJ whole genome shotgun (WGS) entry which is preliminary data.</text>
</comment>
<sequence length="234" mass="24963">MRQMAHRAAARRFDVAMTNQTSAMATAKLNVGILAANELLHRGLDTVLSQVALVGAVAHCRHPAEVDRLLAAGDVDVLILAGPWTRPPALGRTRILMLLDEASAADPSAASLDADGFLFQQELTQESLSDAIRRVAAGETPMPGRLARHLISQVTAPGRGAVPARRLIDLTSREKSTLDLLYEGLSNKQIARRLGISEHGVKRLVASVLLKLDSPNRTSAVVTAIKAGLIDHTA</sequence>
<dbReference type="EMBL" id="RFFG01000083">
    <property type="protein sequence ID" value="RMI38566.1"/>
    <property type="molecule type" value="Genomic_DNA"/>
</dbReference>
<dbReference type="AlphaFoldDB" id="A0A3M2LN55"/>
<dbReference type="Gene3D" id="3.40.50.2300">
    <property type="match status" value="1"/>
</dbReference>
<dbReference type="InterPro" id="IPR016032">
    <property type="entry name" value="Sig_transdc_resp-reg_C-effctor"/>
</dbReference>